<accession>A0A6S6QQ78</accession>
<feature type="transmembrane region" description="Helical" evidence="1">
    <location>
        <begin position="5"/>
        <end position="23"/>
    </location>
</feature>
<evidence type="ECO:0000256" key="1">
    <source>
        <dbReference type="SAM" id="Phobius"/>
    </source>
</evidence>
<feature type="transmembrane region" description="Helical" evidence="1">
    <location>
        <begin position="29"/>
        <end position="49"/>
    </location>
</feature>
<feature type="transmembrane region" description="Helical" evidence="1">
    <location>
        <begin position="69"/>
        <end position="91"/>
    </location>
</feature>
<dbReference type="EMBL" id="AP023361">
    <property type="protein sequence ID" value="BCJ90117.1"/>
    <property type="molecule type" value="Genomic_DNA"/>
</dbReference>
<dbReference type="AlphaFoldDB" id="A0A6S6QQ78"/>
<keyword evidence="1" id="KW-0812">Transmembrane</keyword>
<dbReference type="Proteomes" id="UP000515317">
    <property type="component" value="Chromosome"/>
</dbReference>
<keyword evidence="1" id="KW-1133">Transmembrane helix</keyword>
<feature type="transmembrane region" description="Helical" evidence="1">
    <location>
        <begin position="118"/>
        <end position="142"/>
    </location>
</feature>
<reference evidence="2 3" key="1">
    <citation type="submission" date="2020-08" db="EMBL/GenBank/DDBJ databases">
        <title>Genome sequence of Rhizobiales bacterium strain IZ6.</title>
        <authorList>
            <person name="Nakai R."/>
            <person name="Naganuma T."/>
        </authorList>
    </citation>
    <scope>NUCLEOTIDE SEQUENCE [LARGE SCALE GENOMIC DNA]</scope>
    <source>
        <strain evidence="2 3">IZ6</strain>
    </source>
</reference>
<protein>
    <submittedName>
        <fullName evidence="2">Uncharacterized protein</fullName>
    </submittedName>
</protein>
<dbReference type="RefSeq" id="WP_222876770.1">
    <property type="nucleotide sequence ID" value="NZ_AP023361.1"/>
</dbReference>
<name>A0A6S6QQ78_9HYPH</name>
<keyword evidence="3" id="KW-1185">Reference proteome</keyword>
<organism evidence="2 3">
    <name type="scientific">Terrihabitans soli</name>
    <dbReference type="NCBI Taxonomy" id="708113"/>
    <lineage>
        <taxon>Bacteria</taxon>
        <taxon>Pseudomonadati</taxon>
        <taxon>Pseudomonadota</taxon>
        <taxon>Alphaproteobacteria</taxon>
        <taxon>Hyphomicrobiales</taxon>
        <taxon>Terrihabitans</taxon>
    </lineage>
</organism>
<evidence type="ECO:0000313" key="2">
    <source>
        <dbReference type="EMBL" id="BCJ90117.1"/>
    </source>
</evidence>
<dbReference type="InterPro" id="IPR045466">
    <property type="entry name" value="DUF6498"/>
</dbReference>
<sequence length="206" mass="22635">MPARILLFAANLLPLIGVAFWGWDAFELLVLYWCETAVIAFWTIFQIGLQPERLDAFLSPTSRSALGGLGRAIFLSIHAGIFMAVHMVFLWSLMGGEWRSVISGPASFVQQLVIGNGLWAPLAGLFVVRGFITLLGLAGMSPDPVSSKNVVFDLYRRIIVMQFTLIAGAWAIQLIGSRIGLVVLIALKIAIDLFFDPFEKARKKPA</sequence>
<dbReference type="KEGG" id="tso:IZ6_08520"/>
<feature type="transmembrane region" description="Helical" evidence="1">
    <location>
        <begin position="154"/>
        <end position="172"/>
    </location>
</feature>
<dbReference type="Pfam" id="PF20108">
    <property type="entry name" value="DUF6498"/>
    <property type="match status" value="1"/>
</dbReference>
<keyword evidence="1" id="KW-0472">Membrane</keyword>
<proteinExistence type="predicted"/>
<gene>
    <name evidence="2" type="ORF">IZ6_08520</name>
</gene>
<evidence type="ECO:0000313" key="3">
    <source>
        <dbReference type="Proteomes" id="UP000515317"/>
    </source>
</evidence>